<dbReference type="EMBL" id="JBHUPG010000019">
    <property type="protein sequence ID" value="MFD2912300.1"/>
    <property type="molecule type" value="Genomic_DNA"/>
</dbReference>
<name>A0ABW5ZH57_9BACL</name>
<comment type="caution">
    <text evidence="1">The sequence shown here is derived from an EMBL/GenBank/DDBJ whole genome shotgun (WGS) entry which is preliminary data.</text>
</comment>
<evidence type="ECO:0000313" key="1">
    <source>
        <dbReference type="EMBL" id="MFD2912300.1"/>
    </source>
</evidence>
<sequence length="94" mass="10999">MLKVIKLSAGLVASIVLGLIFGGGIDLDDIKFRKNIKRLKKEPWFKRIEQNGLYYEKIYQNAALREYLFQDDIVTRILEDEKEKDQLIKLIQSV</sequence>
<gene>
    <name evidence="1" type="ORF">ACFS5P_10480</name>
</gene>
<protein>
    <submittedName>
        <fullName evidence="1">Uncharacterized protein</fullName>
    </submittedName>
</protein>
<organism evidence="1 2">
    <name type="scientific">Jeotgalibacillus terrae</name>
    <dbReference type="NCBI Taxonomy" id="587735"/>
    <lineage>
        <taxon>Bacteria</taxon>
        <taxon>Bacillati</taxon>
        <taxon>Bacillota</taxon>
        <taxon>Bacilli</taxon>
        <taxon>Bacillales</taxon>
        <taxon>Caryophanaceae</taxon>
        <taxon>Jeotgalibacillus</taxon>
    </lineage>
</organism>
<evidence type="ECO:0000313" key="2">
    <source>
        <dbReference type="Proteomes" id="UP001597561"/>
    </source>
</evidence>
<dbReference type="Proteomes" id="UP001597561">
    <property type="component" value="Unassembled WGS sequence"/>
</dbReference>
<accession>A0ABW5ZH57</accession>
<reference evidence="2" key="1">
    <citation type="journal article" date="2019" name="Int. J. Syst. Evol. Microbiol.">
        <title>The Global Catalogue of Microorganisms (GCM) 10K type strain sequencing project: providing services to taxonomists for standard genome sequencing and annotation.</title>
        <authorList>
            <consortium name="The Broad Institute Genomics Platform"/>
            <consortium name="The Broad Institute Genome Sequencing Center for Infectious Disease"/>
            <person name="Wu L."/>
            <person name="Ma J."/>
        </authorList>
    </citation>
    <scope>NUCLEOTIDE SEQUENCE [LARGE SCALE GENOMIC DNA]</scope>
    <source>
        <strain evidence="2">KCTC 13528</strain>
    </source>
</reference>
<proteinExistence type="predicted"/>
<keyword evidence="2" id="KW-1185">Reference proteome</keyword>
<dbReference type="RefSeq" id="WP_204728863.1">
    <property type="nucleotide sequence ID" value="NZ_JAFBDK010000005.1"/>
</dbReference>